<sequence>MKILFDKYGKQIEVNDYVMIGLPSNGMSDIGKVHIGLVLDINGYGAQIEGFSRQVKVAHRLTKVSPLFAMMWKDGTIFDIN</sequence>
<reference evidence="1 2" key="1">
    <citation type="submission" date="2018-02" db="EMBL/GenBank/DDBJ databases">
        <title>Full genome sequencing of a novel polyvalent bacteriophage as one of T4-Family member.</title>
        <authorList>
            <person name="Kawasaki T."/>
            <person name="Saad A.M."/>
            <person name="Yamada T."/>
        </authorList>
    </citation>
    <scope>NUCLEOTIDE SEQUENCE [LARGE SCALE GENOMIC DNA]</scope>
    <source>
        <strain evidence="1 2">EcS1</strain>
    </source>
</reference>
<dbReference type="Proteomes" id="UP000250157">
    <property type="component" value="Segment"/>
</dbReference>
<protein>
    <submittedName>
        <fullName evidence="1">Uncharacterized protein</fullName>
    </submittedName>
</protein>
<name>A0A2Z5ZCK0_9CAUD</name>
<dbReference type="KEGG" id="vg:65108179"/>
<dbReference type="EMBL" id="LC371242">
    <property type="protein sequence ID" value="BBC78205.1"/>
    <property type="molecule type" value="Genomic_DNA"/>
</dbReference>
<dbReference type="GeneID" id="65108179"/>
<accession>A0A2Z5ZCK0</accession>
<organism evidence="1 2">
    <name type="scientific">Escherichia phage EcS1</name>
    <dbReference type="NCBI Taxonomy" id="2083276"/>
    <lineage>
        <taxon>Viruses</taxon>
        <taxon>Duplodnaviria</taxon>
        <taxon>Heunggongvirae</taxon>
        <taxon>Uroviricota</taxon>
        <taxon>Caudoviricetes</taxon>
        <taxon>Pantevenvirales</taxon>
        <taxon>Straboviridae</taxon>
        <taxon>Tevenvirinae</taxon>
        <taxon>Kagamiyamavirus</taxon>
        <taxon>Kagamiyamavirus ecs1</taxon>
    </lineage>
</organism>
<keyword evidence="2" id="KW-1185">Reference proteome</keyword>
<evidence type="ECO:0000313" key="1">
    <source>
        <dbReference type="EMBL" id="BBC78205.1"/>
    </source>
</evidence>
<dbReference type="RefSeq" id="YP_010090852.1">
    <property type="nucleotide sequence ID" value="NC_055721.1"/>
</dbReference>
<proteinExistence type="predicted"/>
<evidence type="ECO:0000313" key="2">
    <source>
        <dbReference type="Proteomes" id="UP000250157"/>
    </source>
</evidence>